<gene>
    <name evidence="2" type="ORF">EIZ62_15230</name>
</gene>
<feature type="region of interest" description="Disordered" evidence="1">
    <location>
        <begin position="1"/>
        <end position="21"/>
    </location>
</feature>
<dbReference type="Proteomes" id="UP000422572">
    <property type="component" value="Chromosome"/>
</dbReference>
<dbReference type="AlphaFoldDB" id="A0A6I6FEJ0"/>
<evidence type="ECO:0000256" key="1">
    <source>
        <dbReference type="SAM" id="MobiDB-lite"/>
    </source>
</evidence>
<proteinExistence type="predicted"/>
<reference evidence="2 3" key="1">
    <citation type="submission" date="2018-12" db="EMBL/GenBank/DDBJ databases">
        <title>Complete genome sequence of Streptomyces ficellus NRRL8067, the producer of ficellomycin, feldamycin and nojirimycin.</title>
        <authorList>
            <person name="Zhang H."/>
            <person name="Yue R."/>
            <person name="Liu Y."/>
            <person name="Li M."/>
            <person name="Mu H."/>
            <person name="Zhang J."/>
        </authorList>
    </citation>
    <scope>NUCLEOTIDE SEQUENCE [LARGE SCALE GENOMIC DNA]</scope>
    <source>
        <strain evidence="2 3">NRRL 8067</strain>
    </source>
</reference>
<protein>
    <submittedName>
        <fullName evidence="2">Uncharacterized protein</fullName>
    </submittedName>
</protein>
<dbReference type="EMBL" id="CP034279">
    <property type="protein sequence ID" value="QGV79447.1"/>
    <property type="molecule type" value="Genomic_DNA"/>
</dbReference>
<accession>A0A6I6FEJ0</accession>
<sequence>MSGARHRRPYNAGPGRGRSDRSSRLALTFLAFAGLVGPAWSLRVHVDPSLGPTGHPAVMATPDSSPQLLAADR</sequence>
<name>A0A6I6FEJ0_9ACTN</name>
<organism evidence="2 3">
    <name type="scientific">Streptomyces ficellus</name>
    <dbReference type="NCBI Taxonomy" id="1977088"/>
    <lineage>
        <taxon>Bacteria</taxon>
        <taxon>Bacillati</taxon>
        <taxon>Actinomycetota</taxon>
        <taxon>Actinomycetes</taxon>
        <taxon>Kitasatosporales</taxon>
        <taxon>Streptomycetaceae</taxon>
        <taxon>Streptomyces</taxon>
    </lineage>
</organism>
<feature type="region of interest" description="Disordered" evidence="1">
    <location>
        <begin position="52"/>
        <end position="73"/>
    </location>
</feature>
<dbReference type="KEGG" id="sfic:EIZ62_15230"/>
<dbReference type="RefSeq" id="WP_156693192.1">
    <property type="nucleotide sequence ID" value="NZ_CP034279.1"/>
</dbReference>
<dbReference type="OrthoDB" id="4259229at2"/>
<keyword evidence="3" id="KW-1185">Reference proteome</keyword>
<evidence type="ECO:0000313" key="3">
    <source>
        <dbReference type="Proteomes" id="UP000422572"/>
    </source>
</evidence>
<evidence type="ECO:0000313" key="2">
    <source>
        <dbReference type="EMBL" id="QGV79447.1"/>
    </source>
</evidence>